<sequence>MMRVSAFRHADAHREQRSVTEAQKLFGSDEPLVLRRETMTLHGVAEQ</sequence>
<gene>
    <name evidence="2" type="ORF">MASS_0095</name>
</gene>
<reference evidence="2 3" key="1">
    <citation type="journal article" date="2013" name="Genome Announc.">
        <title>Complete Genome Sequence of Mycobacterium massiliense Clinical Strain Asan 50594, Belonging to the Type II Genotype.</title>
        <authorList>
            <person name="Kim B.J."/>
            <person name="Kim B.R."/>
            <person name="Hong S.H."/>
            <person name="Seok S.H."/>
            <person name="Kook Y.H."/>
            <person name="Kim B.J."/>
        </authorList>
    </citation>
    <scope>NUCLEOTIDE SEQUENCE [LARGE SCALE GENOMIC DNA]</scope>
    <source>
        <strain evidence="2 3">50594</strain>
    </source>
</reference>
<feature type="compositionally biased region" description="Basic and acidic residues" evidence="1">
    <location>
        <begin position="8"/>
        <end position="18"/>
    </location>
</feature>
<organism evidence="2 3">
    <name type="scientific">Mycobacteroides abscessus subsp. bolletii 50594</name>
    <dbReference type="NCBI Taxonomy" id="1303024"/>
    <lineage>
        <taxon>Bacteria</taxon>
        <taxon>Bacillati</taxon>
        <taxon>Actinomycetota</taxon>
        <taxon>Actinomycetes</taxon>
        <taxon>Mycobacteriales</taxon>
        <taxon>Mycobacteriaceae</taxon>
        <taxon>Mycobacteroides</taxon>
        <taxon>Mycobacteroides abscessus</taxon>
    </lineage>
</organism>
<feature type="region of interest" description="Disordered" evidence="1">
    <location>
        <begin position="1"/>
        <end position="23"/>
    </location>
</feature>
<protein>
    <submittedName>
        <fullName evidence="2">Uncharacterized protein</fullName>
    </submittedName>
</protein>
<evidence type="ECO:0000313" key="3">
    <source>
        <dbReference type="Proteomes" id="UP000013961"/>
    </source>
</evidence>
<accession>A0AB33A4P3</accession>
<proteinExistence type="predicted"/>
<dbReference type="Proteomes" id="UP000013961">
    <property type="component" value="Chromosome"/>
</dbReference>
<dbReference type="KEGG" id="mabb:MASS_0095"/>
<evidence type="ECO:0000256" key="1">
    <source>
        <dbReference type="SAM" id="MobiDB-lite"/>
    </source>
</evidence>
<dbReference type="EMBL" id="CP004374">
    <property type="protein sequence ID" value="AGM26697.1"/>
    <property type="molecule type" value="Genomic_DNA"/>
</dbReference>
<evidence type="ECO:0000313" key="2">
    <source>
        <dbReference type="EMBL" id="AGM26697.1"/>
    </source>
</evidence>
<dbReference type="AlphaFoldDB" id="A0AB33A4P3"/>
<name>A0AB33A4P3_9MYCO</name>